<protein>
    <submittedName>
        <fullName evidence="1">Uncharacterized protein</fullName>
    </submittedName>
</protein>
<dbReference type="InterPro" id="IPR010866">
    <property type="entry name" value="A-2_8-polyST"/>
</dbReference>
<name>A0A1K1QAB2_9FLAO</name>
<gene>
    <name evidence="1" type="ORF">SAMN05660313_02497</name>
</gene>
<evidence type="ECO:0000313" key="2">
    <source>
        <dbReference type="Proteomes" id="UP000183257"/>
    </source>
</evidence>
<keyword evidence="2" id="KW-1185">Reference proteome</keyword>
<dbReference type="EMBL" id="FPIY01000003">
    <property type="protein sequence ID" value="SFW56595.1"/>
    <property type="molecule type" value="Genomic_DNA"/>
</dbReference>
<accession>A0A1K1QAB2</accession>
<proteinExistence type="predicted"/>
<dbReference type="STRING" id="76595.SAMN05660313_02497"/>
<dbReference type="RefSeq" id="WP_072304126.1">
    <property type="nucleotide sequence ID" value="NZ_FPIY01000003.1"/>
</dbReference>
<evidence type="ECO:0000313" key="1">
    <source>
        <dbReference type="EMBL" id="SFW56595.1"/>
    </source>
</evidence>
<dbReference type="Pfam" id="PF07388">
    <property type="entry name" value="A-2_8-polyST"/>
    <property type="match status" value="1"/>
</dbReference>
<dbReference type="Proteomes" id="UP000183257">
    <property type="component" value="Unassembled WGS sequence"/>
</dbReference>
<reference evidence="2" key="1">
    <citation type="submission" date="2016-11" db="EMBL/GenBank/DDBJ databases">
        <authorList>
            <person name="Varghese N."/>
            <person name="Submissions S."/>
        </authorList>
    </citation>
    <scope>NUCLEOTIDE SEQUENCE [LARGE SCALE GENOMIC DNA]</scope>
    <source>
        <strain evidence="2">DSM 24786</strain>
    </source>
</reference>
<organism evidence="1 2">
    <name type="scientific">Cellulophaga fucicola</name>
    <dbReference type="NCBI Taxonomy" id="76595"/>
    <lineage>
        <taxon>Bacteria</taxon>
        <taxon>Pseudomonadati</taxon>
        <taxon>Bacteroidota</taxon>
        <taxon>Flavobacteriia</taxon>
        <taxon>Flavobacteriales</taxon>
        <taxon>Flavobacteriaceae</taxon>
        <taxon>Cellulophaga</taxon>
    </lineage>
</organism>
<sequence length="355" mass="41716">MKYLFHIHSNINLLVAIGIVEKCNYRKEDVFFLLNRGIKTSFLVNTIDIPENIYYHPFNTIKKLKNLNFLKNKAILAEIDSIIKSATLGGEFIYFCANSRVPFYRAFFSHKKCSEVHYIEDGMDAYLPAKELESKYPKKIPKHLLVIDFFLKFLPWFCSNRLRYLNIDFMGNFKNKKSVVYCINKKAYDNQSNNNKVVLNIDEISFFNKQNLKNDVLFVFDAVVEQKVIKEEDLNKFVDWFSEIYFKGKNISIKFHPFQSKLTQQQIVKKIEANGTHVEVISNDIIMEVLFVKKKQLIIYGIGSSLLVYGSMINNHKVKVLYPYFEKQLGVLSPRLNTWNTMFLNNDRVELLEKI</sequence>
<dbReference type="AlphaFoldDB" id="A0A1K1QAB2"/>